<feature type="compositionally biased region" description="Acidic residues" evidence="1">
    <location>
        <begin position="71"/>
        <end position="83"/>
    </location>
</feature>
<dbReference type="RefSeq" id="WP_348712994.1">
    <property type="nucleotide sequence ID" value="NZ_CAXIXY010000006.1"/>
</dbReference>
<keyword evidence="2" id="KW-0812">Transmembrane</keyword>
<sequence>MQIFDTIHKRKSAIITTVILLLLLFVMYGFGMKYMDPPIEYGVSINYGDSNVGSGPPVEKVKATQPKAEEVKEEQEEVVEEVEETPKEEVQEEVLTDDSAKDVPVVEKKEDKKEEVVEEKKEETKPKEKPKPKPSKAATDALNSLLKGDSSDGETAKGEGDDADPGVKGDKKGDPNSNKYYGNTGGGSGGNYNLSGRKALSKPIEQPDCQEEGTVVVSIEVDKNGNVVKAIPGARGTTNTSPCLMEPAKQAALRTKWNADGKAPEKQRGTIIYKFSLSK</sequence>
<evidence type="ECO:0000256" key="2">
    <source>
        <dbReference type="SAM" id="Phobius"/>
    </source>
</evidence>
<proteinExistence type="predicted"/>
<accession>A0ABP1EPU5</accession>
<evidence type="ECO:0000256" key="1">
    <source>
        <dbReference type="SAM" id="MobiDB-lite"/>
    </source>
</evidence>
<feature type="compositionally biased region" description="Basic and acidic residues" evidence="1">
    <location>
        <begin position="154"/>
        <end position="174"/>
    </location>
</feature>
<organism evidence="3 4">
    <name type="scientific">Tenacibaculum platacis</name>
    <dbReference type="NCBI Taxonomy" id="3137852"/>
    <lineage>
        <taxon>Bacteria</taxon>
        <taxon>Pseudomonadati</taxon>
        <taxon>Bacteroidota</taxon>
        <taxon>Flavobacteriia</taxon>
        <taxon>Flavobacteriales</taxon>
        <taxon>Flavobacteriaceae</taxon>
        <taxon>Tenacibaculum</taxon>
    </lineage>
</organism>
<protein>
    <submittedName>
        <fullName evidence="3">Outer membrane transport energization protein TonB</fullName>
    </submittedName>
</protein>
<keyword evidence="2" id="KW-0472">Membrane</keyword>
<gene>
    <name evidence="3" type="ORF">T190607A01A_40065</name>
</gene>
<reference evidence="3 4" key="1">
    <citation type="submission" date="2024-05" db="EMBL/GenBank/DDBJ databases">
        <authorList>
            <person name="Duchaud E."/>
        </authorList>
    </citation>
    <scope>NUCLEOTIDE SEQUENCE [LARGE SCALE GENOMIC DNA]</scope>
    <source>
        <strain evidence="3">Ena-SAMPLE-TAB-13-05-2024-13:56:06:370-140302</strain>
    </source>
</reference>
<evidence type="ECO:0000313" key="3">
    <source>
        <dbReference type="EMBL" id="CAL2090701.1"/>
    </source>
</evidence>
<comment type="caution">
    <text evidence="3">The sequence shown here is derived from an EMBL/GenBank/DDBJ whole genome shotgun (WGS) entry which is preliminary data.</text>
</comment>
<evidence type="ECO:0000313" key="4">
    <source>
        <dbReference type="Proteomes" id="UP001497416"/>
    </source>
</evidence>
<feature type="compositionally biased region" description="Basic and acidic residues" evidence="1">
    <location>
        <begin position="98"/>
        <end position="131"/>
    </location>
</feature>
<keyword evidence="2" id="KW-1133">Transmembrane helix</keyword>
<dbReference type="EMBL" id="CAXIXY010000006">
    <property type="protein sequence ID" value="CAL2090701.1"/>
    <property type="molecule type" value="Genomic_DNA"/>
</dbReference>
<dbReference type="Proteomes" id="UP001497416">
    <property type="component" value="Unassembled WGS sequence"/>
</dbReference>
<keyword evidence="4" id="KW-1185">Reference proteome</keyword>
<feature type="region of interest" description="Disordered" evidence="1">
    <location>
        <begin position="54"/>
        <end position="210"/>
    </location>
</feature>
<feature type="compositionally biased region" description="Basic and acidic residues" evidence="1">
    <location>
        <begin position="59"/>
        <end position="70"/>
    </location>
</feature>
<feature type="transmembrane region" description="Helical" evidence="2">
    <location>
        <begin position="12"/>
        <end position="31"/>
    </location>
</feature>
<name>A0ABP1EPU5_9FLAO</name>